<dbReference type="SUPFAM" id="SSF101898">
    <property type="entry name" value="NHL repeat"/>
    <property type="match status" value="1"/>
</dbReference>
<evidence type="ECO:0000313" key="3">
    <source>
        <dbReference type="Proteomes" id="UP001596116"/>
    </source>
</evidence>
<dbReference type="Gene3D" id="2.120.10.30">
    <property type="entry name" value="TolB, C-terminal domain"/>
    <property type="match status" value="1"/>
</dbReference>
<evidence type="ECO:0008006" key="4">
    <source>
        <dbReference type="Google" id="ProtNLM"/>
    </source>
</evidence>
<name>A0ABW1L0Q4_9PROT</name>
<protein>
    <recommendedName>
        <fullName evidence="4">SMP-30/Gluconolactonase/LRE-like region domain-containing protein</fullName>
    </recommendedName>
</protein>
<reference evidence="2 3" key="1">
    <citation type="submission" date="2024-09" db="EMBL/GenBank/DDBJ databases">
        <authorList>
            <person name="Zhang Z.-H."/>
        </authorList>
    </citation>
    <scope>NUCLEOTIDE SEQUENCE [LARGE SCALE GENOMIC DNA]</scope>
    <source>
        <strain evidence="2 3">HHTR114</strain>
    </source>
</reference>
<dbReference type="Proteomes" id="UP001596116">
    <property type="component" value="Unassembled WGS sequence"/>
</dbReference>
<evidence type="ECO:0000313" key="2">
    <source>
        <dbReference type="EMBL" id="MFC6036563.1"/>
    </source>
</evidence>
<keyword evidence="3" id="KW-1185">Reference proteome</keyword>
<dbReference type="RefSeq" id="WP_379882195.1">
    <property type="nucleotide sequence ID" value="NZ_JBHPON010000002.1"/>
</dbReference>
<proteinExistence type="predicted"/>
<organism evidence="2 3">
    <name type="scientific">Hyphococcus aureus</name>
    <dbReference type="NCBI Taxonomy" id="2666033"/>
    <lineage>
        <taxon>Bacteria</taxon>
        <taxon>Pseudomonadati</taxon>
        <taxon>Pseudomonadota</taxon>
        <taxon>Alphaproteobacteria</taxon>
        <taxon>Parvularculales</taxon>
        <taxon>Parvularculaceae</taxon>
        <taxon>Hyphococcus</taxon>
    </lineage>
</organism>
<sequence length="426" mass="46101">MKLTNSACMAAALLSMTVLAPARAEQGLSGYRAEMERAAAAFQDEDWPALDAALEEAQKAAPGSLYVYRNRILSRMLTDRPDEALALASAAAERGLTLRLTGHPAFDELTTLPGFAPIAAKMEANAAPLGAPSTVVEFKENGLLPEAIAYDRKKSLYIGSVRSGAILKAKKKDAALTPISYASGGVFDIELRDGMIWAAVNNQLAYEKAGEEDAFASIMAFNAKTGAPQREIRVTQEKAMLGDLEVAKEGTVYASDSITPRIFRMAPDGQTLDIFSEDPRFANPQGIALDEKSGKLYLADYLAGLFVIDTETGEATQLENKANAHLGGIDGLYLYKGGLIGIQNGSTPQRIVYIGLDDEKTAVTSFITLHRNLEDWNEPTHGAVIGDEFRYIATSNWPSYDDEEWTVKDGPALQPLRIMTLPLESN</sequence>
<accession>A0ABW1L0Q4</accession>
<keyword evidence="1" id="KW-0732">Signal</keyword>
<evidence type="ECO:0000256" key="1">
    <source>
        <dbReference type="SAM" id="SignalP"/>
    </source>
</evidence>
<dbReference type="EMBL" id="JBHPON010000002">
    <property type="protein sequence ID" value="MFC6036563.1"/>
    <property type="molecule type" value="Genomic_DNA"/>
</dbReference>
<feature type="signal peptide" evidence="1">
    <location>
        <begin position="1"/>
        <end position="24"/>
    </location>
</feature>
<feature type="chain" id="PRO_5047186298" description="SMP-30/Gluconolactonase/LRE-like region domain-containing protein" evidence="1">
    <location>
        <begin position="25"/>
        <end position="426"/>
    </location>
</feature>
<dbReference type="InterPro" id="IPR011042">
    <property type="entry name" value="6-blade_b-propeller_TolB-like"/>
</dbReference>
<gene>
    <name evidence="2" type="ORF">ACFMB1_13480</name>
</gene>
<comment type="caution">
    <text evidence="2">The sequence shown here is derived from an EMBL/GenBank/DDBJ whole genome shotgun (WGS) entry which is preliminary data.</text>
</comment>